<dbReference type="AlphaFoldDB" id="A0A914YIX5"/>
<evidence type="ECO:0000256" key="1">
    <source>
        <dbReference type="SAM" id="MobiDB-lite"/>
    </source>
</evidence>
<evidence type="ECO:0000313" key="3">
    <source>
        <dbReference type="WBParaSite" id="PSU_v2.g1878.t1"/>
    </source>
</evidence>
<accession>A0A914YIX5</accession>
<keyword evidence="2" id="KW-1185">Reference proteome</keyword>
<reference evidence="3" key="1">
    <citation type="submission" date="2022-11" db="UniProtKB">
        <authorList>
            <consortium name="WormBaseParasite"/>
        </authorList>
    </citation>
    <scope>IDENTIFICATION</scope>
</reference>
<feature type="region of interest" description="Disordered" evidence="1">
    <location>
        <begin position="1"/>
        <end position="26"/>
    </location>
</feature>
<organism evidence="2 3">
    <name type="scientific">Panagrolaimus superbus</name>
    <dbReference type="NCBI Taxonomy" id="310955"/>
    <lineage>
        <taxon>Eukaryota</taxon>
        <taxon>Metazoa</taxon>
        <taxon>Ecdysozoa</taxon>
        <taxon>Nematoda</taxon>
        <taxon>Chromadorea</taxon>
        <taxon>Rhabditida</taxon>
        <taxon>Tylenchina</taxon>
        <taxon>Panagrolaimomorpha</taxon>
        <taxon>Panagrolaimoidea</taxon>
        <taxon>Panagrolaimidae</taxon>
        <taxon>Panagrolaimus</taxon>
    </lineage>
</organism>
<dbReference type="WBParaSite" id="PSU_v2.g1878.t1">
    <property type="protein sequence ID" value="PSU_v2.g1878.t1"/>
    <property type="gene ID" value="PSU_v2.g1878"/>
</dbReference>
<proteinExistence type="predicted"/>
<sequence length="96" mass="11072">MSDKAGPSTSYSNETVLPPEKENLKNSELLKTKNALESEQRALQSVLIQLRNQQRQLMIENSRLKRIWQYRQKVKNGEIEDPEMRDVLDSGNIGES</sequence>
<name>A0A914YIX5_9BILA</name>
<dbReference type="Proteomes" id="UP000887577">
    <property type="component" value="Unplaced"/>
</dbReference>
<evidence type="ECO:0000313" key="2">
    <source>
        <dbReference type="Proteomes" id="UP000887577"/>
    </source>
</evidence>
<protein>
    <submittedName>
        <fullName evidence="3">Uncharacterized protein</fullName>
    </submittedName>
</protein>